<dbReference type="PANTHER" id="PTHR35869">
    <property type="entry name" value="OUTER-MEMBRANE LIPOPROTEIN CARRIER PROTEIN"/>
    <property type="match status" value="1"/>
</dbReference>
<dbReference type="Gene3D" id="2.50.20.10">
    <property type="entry name" value="Lipoprotein localisation LolA/LolB/LppX"/>
    <property type="match status" value="1"/>
</dbReference>
<name>A0A9X4RMJ3_9BACT</name>
<dbReference type="EMBL" id="JAPHEH010000001">
    <property type="protein sequence ID" value="MDG4476243.1"/>
    <property type="molecule type" value="Genomic_DNA"/>
</dbReference>
<dbReference type="PANTHER" id="PTHR35869:SF1">
    <property type="entry name" value="OUTER-MEMBRANE LIPOPROTEIN CARRIER PROTEIN"/>
    <property type="match status" value="1"/>
</dbReference>
<organism evidence="3 4">
    <name type="scientific">Thiovibrio frasassiensis</name>
    <dbReference type="NCBI Taxonomy" id="2984131"/>
    <lineage>
        <taxon>Bacteria</taxon>
        <taxon>Pseudomonadati</taxon>
        <taxon>Thermodesulfobacteriota</taxon>
        <taxon>Desulfobulbia</taxon>
        <taxon>Desulfobulbales</taxon>
        <taxon>Thiovibrionaceae</taxon>
        <taxon>Thiovibrio</taxon>
    </lineage>
</organism>
<dbReference type="RefSeq" id="WP_307633213.1">
    <property type="nucleotide sequence ID" value="NZ_JAPHEH010000001.1"/>
</dbReference>
<keyword evidence="4" id="KW-1185">Reference proteome</keyword>
<gene>
    <name evidence="3" type="ORF">OLX77_08755</name>
</gene>
<evidence type="ECO:0000313" key="4">
    <source>
        <dbReference type="Proteomes" id="UP001154240"/>
    </source>
</evidence>
<protein>
    <submittedName>
        <fullName evidence="3">Outer membrane lipoprotein carrier protein LolA</fullName>
    </submittedName>
</protein>
<feature type="chain" id="PRO_5040989490" evidence="2">
    <location>
        <begin position="18"/>
        <end position="219"/>
    </location>
</feature>
<evidence type="ECO:0000313" key="3">
    <source>
        <dbReference type="EMBL" id="MDG4476243.1"/>
    </source>
</evidence>
<feature type="signal peptide" evidence="2">
    <location>
        <begin position="1"/>
        <end position="17"/>
    </location>
</feature>
<reference evidence="3" key="1">
    <citation type="journal article" date="2022" name="bioRxiv">
        <title>Thiovibrio frasassiensisgen. nov., sp. nov., an autotrophic, elemental sulfur disproportionating bacterium isolated from sulfidic karst sediment, and proposal of Thiovibrionaceae fam. nov.</title>
        <authorList>
            <person name="Aronson H."/>
            <person name="Thomas C."/>
            <person name="Bhattacharyya M."/>
            <person name="Eckstein S."/>
            <person name="Jensen S."/>
            <person name="Barco R."/>
            <person name="Macalady J."/>
            <person name="Amend J."/>
        </authorList>
    </citation>
    <scope>NUCLEOTIDE SEQUENCE</scope>
    <source>
        <strain evidence="3">RS19-109</strain>
    </source>
</reference>
<accession>A0A9X4RMJ3</accession>
<keyword evidence="3" id="KW-0449">Lipoprotein</keyword>
<keyword evidence="1 2" id="KW-0732">Signal</keyword>
<dbReference type="Pfam" id="PF03548">
    <property type="entry name" value="LolA"/>
    <property type="match status" value="1"/>
</dbReference>
<evidence type="ECO:0000256" key="1">
    <source>
        <dbReference type="ARBA" id="ARBA00022729"/>
    </source>
</evidence>
<comment type="caution">
    <text evidence="3">The sequence shown here is derived from an EMBL/GenBank/DDBJ whole genome shotgun (WGS) entry which is preliminary data.</text>
</comment>
<dbReference type="InterPro" id="IPR004564">
    <property type="entry name" value="OM_lipoprot_carrier_LolA-like"/>
</dbReference>
<dbReference type="InterPro" id="IPR029046">
    <property type="entry name" value="LolA/LolB/LppX"/>
</dbReference>
<reference evidence="3" key="2">
    <citation type="submission" date="2022-10" db="EMBL/GenBank/DDBJ databases">
        <authorList>
            <person name="Aronson H.S."/>
        </authorList>
    </citation>
    <scope>NUCLEOTIDE SEQUENCE</scope>
    <source>
        <strain evidence="3">RS19-109</strain>
    </source>
</reference>
<dbReference type="AlphaFoldDB" id="A0A9X4RMJ3"/>
<dbReference type="CDD" id="cd16325">
    <property type="entry name" value="LolA"/>
    <property type="match status" value="1"/>
</dbReference>
<dbReference type="SUPFAM" id="SSF89392">
    <property type="entry name" value="Prokaryotic lipoproteins and lipoprotein localization factors"/>
    <property type="match status" value="1"/>
</dbReference>
<sequence length="219" mass="24677">MNCKVLLVLLGALMSLAVLPRAGQCATFTPLELAQKLQARYEETKTMTADFKQSTSVPMTTRKRLGAGTLVIFKPGRIRWDYQTPERQVLISDSKKVSLYMADSAQMIVQPVSQYINSDVTYAFFVGTGNIVRDFKVLPPERQGDASLKVIKLVPKTAHPQVDYLHVWIDENFMVRRLEIVDHFGSITDLTFLNIRRNAAVSPETFVFVPPLGTEIIEQ</sequence>
<dbReference type="Proteomes" id="UP001154240">
    <property type="component" value="Unassembled WGS sequence"/>
</dbReference>
<evidence type="ECO:0000256" key="2">
    <source>
        <dbReference type="SAM" id="SignalP"/>
    </source>
</evidence>
<proteinExistence type="predicted"/>